<comment type="caution">
    <text evidence="2">The sequence shown here is derived from an EMBL/GenBank/DDBJ whole genome shotgun (WGS) entry which is preliminary data.</text>
</comment>
<evidence type="ECO:0000259" key="1">
    <source>
        <dbReference type="Pfam" id="PF05685"/>
    </source>
</evidence>
<reference evidence="3" key="1">
    <citation type="journal article" date="2019" name="Int. J. Syst. Evol. Microbiol.">
        <title>The Global Catalogue of Microorganisms (GCM) 10K type strain sequencing project: providing services to taxonomists for standard genome sequencing and annotation.</title>
        <authorList>
            <consortium name="The Broad Institute Genomics Platform"/>
            <consortium name="The Broad Institute Genome Sequencing Center for Infectious Disease"/>
            <person name="Wu L."/>
            <person name="Ma J."/>
        </authorList>
    </citation>
    <scope>NUCLEOTIDE SEQUENCE [LARGE SCALE GENOMIC DNA]</scope>
    <source>
        <strain evidence="3">CCUG 60214</strain>
    </source>
</reference>
<keyword evidence="3" id="KW-1185">Reference proteome</keyword>
<dbReference type="InterPro" id="IPR008538">
    <property type="entry name" value="Uma2"/>
</dbReference>
<sequence length="192" mass="20430">MSAALQHPIGPTTVEDWLALPPSEDGSRTELIQGHLHVSPAPSFRHQLIAFELGVQIRGAVNAGGNRNLRAVPAVNVKISSTLRTGLIPDVAIVDRPTGVVFPAEALLLAVEVWSPGNPRAEREAKMAGYASAGVPFVWTVDQKTELHELRLTAHRLDGDRYVVAQTVRAPGPVTINAAPLPITVDLGDLGV</sequence>
<dbReference type="InterPro" id="IPR012296">
    <property type="entry name" value="Nuclease_put_TT1808"/>
</dbReference>
<name>A0ABW3QT46_9PSEU</name>
<organism evidence="2 3">
    <name type="scientific">Saccharothrix hoggarensis</name>
    <dbReference type="NCBI Taxonomy" id="913853"/>
    <lineage>
        <taxon>Bacteria</taxon>
        <taxon>Bacillati</taxon>
        <taxon>Actinomycetota</taxon>
        <taxon>Actinomycetes</taxon>
        <taxon>Pseudonocardiales</taxon>
        <taxon>Pseudonocardiaceae</taxon>
        <taxon>Saccharothrix</taxon>
    </lineage>
</organism>
<keyword evidence="2" id="KW-0255">Endonuclease</keyword>
<dbReference type="Pfam" id="PF05685">
    <property type="entry name" value="Uma2"/>
    <property type="match status" value="1"/>
</dbReference>
<dbReference type="GO" id="GO:0004519">
    <property type="term" value="F:endonuclease activity"/>
    <property type="evidence" value="ECO:0007669"/>
    <property type="project" value="UniProtKB-KW"/>
</dbReference>
<proteinExistence type="predicted"/>
<dbReference type="PANTHER" id="PTHR34107">
    <property type="entry name" value="SLL0198 PROTEIN-RELATED"/>
    <property type="match status" value="1"/>
</dbReference>
<evidence type="ECO:0000313" key="3">
    <source>
        <dbReference type="Proteomes" id="UP001597168"/>
    </source>
</evidence>
<dbReference type="InterPro" id="IPR011335">
    <property type="entry name" value="Restrct_endonuc-II-like"/>
</dbReference>
<accession>A0ABW3QT46</accession>
<gene>
    <name evidence="2" type="ORF">ACFQ3T_12635</name>
</gene>
<dbReference type="Gene3D" id="3.90.1570.10">
    <property type="entry name" value="tt1808, chain A"/>
    <property type="match status" value="1"/>
</dbReference>
<protein>
    <submittedName>
        <fullName evidence="2">Uma2 family endonuclease</fullName>
    </submittedName>
</protein>
<dbReference type="SUPFAM" id="SSF52980">
    <property type="entry name" value="Restriction endonuclease-like"/>
    <property type="match status" value="1"/>
</dbReference>
<dbReference type="RefSeq" id="WP_380723435.1">
    <property type="nucleotide sequence ID" value="NZ_JBHTLK010000052.1"/>
</dbReference>
<evidence type="ECO:0000313" key="2">
    <source>
        <dbReference type="EMBL" id="MFD1147974.1"/>
    </source>
</evidence>
<dbReference type="Proteomes" id="UP001597168">
    <property type="component" value="Unassembled WGS sequence"/>
</dbReference>
<feature type="domain" description="Putative restriction endonuclease" evidence="1">
    <location>
        <begin position="15"/>
        <end position="171"/>
    </location>
</feature>
<keyword evidence="2" id="KW-0378">Hydrolase</keyword>
<dbReference type="PANTHER" id="PTHR34107:SF4">
    <property type="entry name" value="SLL1222 PROTEIN"/>
    <property type="match status" value="1"/>
</dbReference>
<dbReference type="CDD" id="cd06260">
    <property type="entry name" value="DUF820-like"/>
    <property type="match status" value="1"/>
</dbReference>
<keyword evidence="2" id="KW-0540">Nuclease</keyword>
<dbReference type="EMBL" id="JBHTLK010000052">
    <property type="protein sequence ID" value="MFD1147974.1"/>
    <property type="molecule type" value="Genomic_DNA"/>
</dbReference>